<reference evidence="2 3" key="1">
    <citation type="journal article" date="2024" name="Proc. Natl. Acad. Sci. U.S.A.">
        <title>The genetic regulatory architecture and epigenomic basis for age-related changes in rattlesnake venom.</title>
        <authorList>
            <person name="Hogan M.P."/>
            <person name="Holding M.L."/>
            <person name="Nystrom G.S."/>
            <person name="Colston T.J."/>
            <person name="Bartlett D.A."/>
            <person name="Mason A.J."/>
            <person name="Ellsworth S.A."/>
            <person name="Rautsaw R.M."/>
            <person name="Lawrence K.C."/>
            <person name="Strickland J.L."/>
            <person name="He B."/>
            <person name="Fraser P."/>
            <person name="Margres M.J."/>
            <person name="Gilbert D.M."/>
            <person name="Gibbs H.L."/>
            <person name="Parkinson C.L."/>
            <person name="Rokyta D.R."/>
        </authorList>
    </citation>
    <scope>NUCLEOTIDE SEQUENCE [LARGE SCALE GENOMIC DNA]</scope>
    <source>
        <strain evidence="2">DRR0105</strain>
    </source>
</reference>
<keyword evidence="3" id="KW-1185">Reference proteome</keyword>
<dbReference type="Proteomes" id="UP001474421">
    <property type="component" value="Unassembled WGS sequence"/>
</dbReference>
<gene>
    <name evidence="2" type="ORF">NXF25_010285</name>
</gene>
<dbReference type="EMBL" id="JAOTOJ010000004">
    <property type="protein sequence ID" value="KAK9401929.1"/>
    <property type="molecule type" value="Genomic_DNA"/>
</dbReference>
<sequence>MPQGFLAKRSCRPKPISYRTRCSCYLTTGLEGGDLVQLLVPPPFPAPHFPSVASTSESAEAALLPAPMVPQFGTPEGPSLPALLHSPARAVSEERSLHLASPVLAESFLAPEPLLLGPGGDLKLWAVAAAAITSGPPLAPQRSRGPSPGAPKRSQGRKAKAARKLHFEDKVSMSLVRRPRPSLFRRRLPREGVVEAATVVAAVSGIRRVLGAVGAAAAENRRPPELRNSPARIAPSVSDARVPCVSTCHSTTSPLTACPRLAHFPRPVRKR</sequence>
<feature type="compositionally biased region" description="Basic residues" evidence="1">
    <location>
        <begin position="154"/>
        <end position="164"/>
    </location>
</feature>
<evidence type="ECO:0000313" key="2">
    <source>
        <dbReference type="EMBL" id="KAK9401929.1"/>
    </source>
</evidence>
<name>A0AAW1BIL1_CROAD</name>
<comment type="caution">
    <text evidence="2">The sequence shown here is derived from an EMBL/GenBank/DDBJ whole genome shotgun (WGS) entry which is preliminary data.</text>
</comment>
<organism evidence="2 3">
    <name type="scientific">Crotalus adamanteus</name>
    <name type="common">Eastern diamondback rattlesnake</name>
    <dbReference type="NCBI Taxonomy" id="8729"/>
    <lineage>
        <taxon>Eukaryota</taxon>
        <taxon>Metazoa</taxon>
        <taxon>Chordata</taxon>
        <taxon>Craniata</taxon>
        <taxon>Vertebrata</taxon>
        <taxon>Euteleostomi</taxon>
        <taxon>Lepidosauria</taxon>
        <taxon>Squamata</taxon>
        <taxon>Bifurcata</taxon>
        <taxon>Unidentata</taxon>
        <taxon>Episquamata</taxon>
        <taxon>Toxicofera</taxon>
        <taxon>Serpentes</taxon>
        <taxon>Colubroidea</taxon>
        <taxon>Viperidae</taxon>
        <taxon>Crotalinae</taxon>
        <taxon>Crotalus</taxon>
    </lineage>
</organism>
<proteinExistence type="predicted"/>
<feature type="region of interest" description="Disordered" evidence="1">
    <location>
        <begin position="135"/>
        <end position="164"/>
    </location>
</feature>
<dbReference type="AlphaFoldDB" id="A0AAW1BIL1"/>
<evidence type="ECO:0000313" key="3">
    <source>
        <dbReference type="Proteomes" id="UP001474421"/>
    </source>
</evidence>
<protein>
    <submittedName>
        <fullName evidence="2">Insulinoma-associated protein 1</fullName>
    </submittedName>
</protein>
<evidence type="ECO:0000256" key="1">
    <source>
        <dbReference type="SAM" id="MobiDB-lite"/>
    </source>
</evidence>
<accession>A0AAW1BIL1</accession>